<evidence type="ECO:0000256" key="2">
    <source>
        <dbReference type="ARBA" id="ARBA00022475"/>
    </source>
</evidence>
<dbReference type="InterPro" id="IPR001640">
    <property type="entry name" value="Lgt"/>
</dbReference>
<dbReference type="AlphaFoldDB" id="U2SC70"/>
<feature type="transmembrane region" description="Helical" evidence="7">
    <location>
        <begin position="51"/>
        <end position="73"/>
    </location>
</feature>
<dbReference type="NCBIfam" id="TIGR00544">
    <property type="entry name" value="lgt"/>
    <property type="match status" value="1"/>
</dbReference>
<keyword evidence="4 7" id="KW-0812">Transmembrane</keyword>
<keyword evidence="6 7" id="KW-0472">Membrane</keyword>
<feature type="binding site" evidence="7">
    <location>
        <position position="141"/>
    </location>
    <ligand>
        <name>a 1,2-diacyl-sn-glycero-3-phospho-(1'-sn-glycerol)</name>
        <dbReference type="ChEBI" id="CHEBI:64716"/>
    </ligand>
</feature>
<comment type="caution">
    <text evidence="9">The sequence shown here is derived from an EMBL/GenBank/DDBJ whole genome shotgun (WGS) entry which is preliminary data.</text>
</comment>
<dbReference type="EMBL" id="ACVN02000088">
    <property type="protein sequence ID" value="ERK60337.1"/>
    <property type="molecule type" value="Genomic_DNA"/>
</dbReference>
<name>U2SC70_9ACTN</name>
<keyword evidence="5 7" id="KW-1133">Transmembrane helix</keyword>
<protein>
    <recommendedName>
        <fullName evidence="7">Phosphatidylglycerol--prolipoprotein diacylglyceryl transferase</fullName>
        <ecNumber evidence="7">2.5.1.145</ecNumber>
    </recommendedName>
</protein>
<feature type="compositionally biased region" description="Gly residues" evidence="8">
    <location>
        <begin position="279"/>
        <end position="289"/>
    </location>
</feature>
<dbReference type="Proteomes" id="UP000017052">
    <property type="component" value="Unassembled WGS sequence"/>
</dbReference>
<comment type="subcellular location">
    <subcellularLocation>
        <location evidence="7">Cell membrane</location>
        <topology evidence="7">Multi-pass membrane protein</topology>
    </subcellularLocation>
</comment>
<dbReference type="PROSITE" id="PS01311">
    <property type="entry name" value="LGT"/>
    <property type="match status" value="1"/>
</dbReference>
<dbReference type="UniPathway" id="UPA00664"/>
<evidence type="ECO:0000313" key="10">
    <source>
        <dbReference type="Proteomes" id="UP000017052"/>
    </source>
</evidence>
<keyword evidence="2 7" id="KW-1003">Cell membrane</keyword>
<dbReference type="PANTHER" id="PTHR30589:SF0">
    <property type="entry name" value="PHOSPHATIDYLGLYCEROL--PROLIPOPROTEIN DIACYLGLYCERYL TRANSFERASE"/>
    <property type="match status" value="1"/>
</dbReference>
<evidence type="ECO:0000256" key="4">
    <source>
        <dbReference type="ARBA" id="ARBA00022692"/>
    </source>
</evidence>
<reference evidence="9" key="1">
    <citation type="submission" date="2013-08" db="EMBL/GenBank/DDBJ databases">
        <authorList>
            <person name="Durkin A.S."/>
            <person name="Haft D.R."/>
            <person name="McCorrison J."/>
            <person name="Torralba M."/>
            <person name="Gillis M."/>
            <person name="Haft D.H."/>
            <person name="Methe B."/>
            <person name="Sutton G."/>
            <person name="Nelson K.E."/>
        </authorList>
    </citation>
    <scope>NUCLEOTIDE SEQUENCE [LARGE SCALE GENOMIC DNA]</scope>
    <source>
        <strain evidence="9">F0233</strain>
    </source>
</reference>
<sequence length="330" mass="35240">MTALFLPSPPVSSFGIGPVTIHYYALCILAGIFLAWWLGQRRLRARGAEPGEFDSMMGWAVAAGIVGARAYHVVTDHQLYFGPGRHPADVLRIWNGGLGIWGAVIAGGLAVWVWCRAHRVRFGAVADAVAPALLLAQGVGRLGNWFNQELFGRPSTLPWALEIDPAHRPSGYGQYATFHPTFAYELIWDIGGALLLLWASGRFRLGRGKTFTAYVAYYCLGRFFIEALRIDPVNRIGGMRFNNWTSALGFVLAVGLLCWQLKRRPGCGPRLDEARDGGGRTGSCPGGGAVETTGAQVRGRGSGGAAAAKGPGSSAAGARPDPDEGTTSRS</sequence>
<comment type="catalytic activity">
    <reaction evidence="7">
        <text>L-cysteinyl-[prolipoprotein] + a 1,2-diacyl-sn-glycero-3-phospho-(1'-sn-glycerol) = an S-1,2-diacyl-sn-glyceryl-L-cysteinyl-[prolipoprotein] + sn-glycerol 1-phosphate + H(+)</text>
        <dbReference type="Rhea" id="RHEA:56712"/>
        <dbReference type="Rhea" id="RHEA-COMP:14679"/>
        <dbReference type="Rhea" id="RHEA-COMP:14680"/>
        <dbReference type="ChEBI" id="CHEBI:15378"/>
        <dbReference type="ChEBI" id="CHEBI:29950"/>
        <dbReference type="ChEBI" id="CHEBI:57685"/>
        <dbReference type="ChEBI" id="CHEBI:64716"/>
        <dbReference type="ChEBI" id="CHEBI:140658"/>
        <dbReference type="EC" id="2.5.1.145"/>
    </reaction>
</comment>
<dbReference type="GO" id="GO:0008961">
    <property type="term" value="F:phosphatidylglycerol-prolipoprotein diacylglyceryl transferase activity"/>
    <property type="evidence" value="ECO:0007669"/>
    <property type="project" value="UniProtKB-UniRule"/>
</dbReference>
<feature type="transmembrane region" description="Helical" evidence="7">
    <location>
        <begin position="20"/>
        <end position="39"/>
    </location>
</feature>
<keyword evidence="9" id="KW-0328">Glycosyltransferase</keyword>
<feature type="region of interest" description="Disordered" evidence="8">
    <location>
        <begin position="270"/>
        <end position="330"/>
    </location>
</feature>
<comment type="function">
    <text evidence="7">Catalyzes the transfer of the diacylglyceryl group from phosphatidylglycerol to the sulfhydryl group of the N-terminal cysteine of a prolipoprotein, the first step in the formation of mature lipoproteins.</text>
</comment>
<evidence type="ECO:0000256" key="3">
    <source>
        <dbReference type="ARBA" id="ARBA00022679"/>
    </source>
</evidence>
<dbReference type="GO" id="GO:0005886">
    <property type="term" value="C:plasma membrane"/>
    <property type="evidence" value="ECO:0007669"/>
    <property type="project" value="UniProtKB-SubCell"/>
</dbReference>
<evidence type="ECO:0000256" key="5">
    <source>
        <dbReference type="ARBA" id="ARBA00022989"/>
    </source>
</evidence>
<accession>U2SC70</accession>
<comment type="caution">
    <text evidence="7">Lacks conserved residue(s) required for the propagation of feature annotation.</text>
</comment>
<evidence type="ECO:0000256" key="1">
    <source>
        <dbReference type="ARBA" id="ARBA00007150"/>
    </source>
</evidence>
<evidence type="ECO:0000256" key="8">
    <source>
        <dbReference type="SAM" id="MobiDB-lite"/>
    </source>
</evidence>
<proteinExistence type="inferred from homology"/>
<keyword evidence="3 7" id="KW-0808">Transferase</keyword>
<dbReference type="HAMAP" id="MF_01147">
    <property type="entry name" value="Lgt"/>
    <property type="match status" value="1"/>
</dbReference>
<gene>
    <name evidence="7 9" type="primary">lgt</name>
    <name evidence="9" type="ORF">HMPREF0682_2972</name>
</gene>
<keyword evidence="10" id="KW-1185">Reference proteome</keyword>
<feature type="compositionally biased region" description="Low complexity" evidence="8">
    <location>
        <begin position="294"/>
        <end position="319"/>
    </location>
</feature>
<feature type="transmembrane region" description="Helical" evidence="7">
    <location>
        <begin position="93"/>
        <end position="115"/>
    </location>
</feature>
<comment type="similarity">
    <text evidence="1 7">Belongs to the Lgt family.</text>
</comment>
<dbReference type="EC" id="2.5.1.145" evidence="7"/>
<dbReference type="OrthoDB" id="871140at2"/>
<evidence type="ECO:0000256" key="7">
    <source>
        <dbReference type="HAMAP-Rule" id="MF_01147"/>
    </source>
</evidence>
<dbReference type="Pfam" id="PF01790">
    <property type="entry name" value="LGT"/>
    <property type="match status" value="1"/>
</dbReference>
<evidence type="ECO:0000256" key="6">
    <source>
        <dbReference type="ARBA" id="ARBA00023136"/>
    </source>
</evidence>
<dbReference type="GO" id="GO:0042158">
    <property type="term" value="P:lipoprotein biosynthetic process"/>
    <property type="evidence" value="ECO:0007669"/>
    <property type="project" value="UniProtKB-UniRule"/>
</dbReference>
<dbReference type="PANTHER" id="PTHR30589">
    <property type="entry name" value="PROLIPOPROTEIN DIACYLGLYCERYL TRANSFERASE"/>
    <property type="match status" value="1"/>
</dbReference>
<comment type="pathway">
    <text evidence="7">Protein modification; lipoprotein biosynthesis (diacylglyceryl transfer).</text>
</comment>
<evidence type="ECO:0000313" key="9">
    <source>
        <dbReference type="EMBL" id="ERK60337.1"/>
    </source>
</evidence>
<organism evidence="9 10">
    <name type="scientific">Propionibacterium acidifaciens F0233</name>
    <dbReference type="NCBI Taxonomy" id="553198"/>
    <lineage>
        <taxon>Bacteria</taxon>
        <taxon>Bacillati</taxon>
        <taxon>Actinomycetota</taxon>
        <taxon>Actinomycetes</taxon>
        <taxon>Propionibacteriales</taxon>
        <taxon>Propionibacteriaceae</taxon>
        <taxon>Propionibacterium</taxon>
    </lineage>
</organism>